<sequence length="87" mass="9876">MIVFGNCSVLAALIASKNRKTRMNFFIMHLAIADLMVGLINVLTDIVWRTTVGFYAGNIACKIVFQKLFFRLRFSGVHFSNSDRCKI</sequence>
<organism evidence="8 9">
    <name type="scientific">Leptotrombidium deliense</name>
    <dbReference type="NCBI Taxonomy" id="299467"/>
    <lineage>
        <taxon>Eukaryota</taxon>
        <taxon>Metazoa</taxon>
        <taxon>Ecdysozoa</taxon>
        <taxon>Arthropoda</taxon>
        <taxon>Chelicerata</taxon>
        <taxon>Arachnida</taxon>
        <taxon>Acari</taxon>
        <taxon>Acariformes</taxon>
        <taxon>Trombidiformes</taxon>
        <taxon>Prostigmata</taxon>
        <taxon>Anystina</taxon>
        <taxon>Parasitengona</taxon>
        <taxon>Trombiculoidea</taxon>
        <taxon>Trombiculidae</taxon>
        <taxon>Leptotrombidium</taxon>
    </lineage>
</organism>
<feature type="domain" description="G-protein coupled receptors family 1 profile" evidence="7">
    <location>
        <begin position="5"/>
        <end position="87"/>
    </location>
</feature>
<dbReference type="InterPro" id="IPR027294">
    <property type="entry name" value="NPS_rcpt"/>
</dbReference>
<evidence type="ECO:0000259" key="7">
    <source>
        <dbReference type="PROSITE" id="PS50262"/>
    </source>
</evidence>
<dbReference type="GO" id="GO:0008188">
    <property type="term" value="F:neuropeptide receptor activity"/>
    <property type="evidence" value="ECO:0007669"/>
    <property type="project" value="InterPro"/>
</dbReference>
<evidence type="ECO:0000256" key="6">
    <source>
        <dbReference type="SAM" id="Phobius"/>
    </source>
</evidence>
<dbReference type="Gene3D" id="1.20.1070.10">
    <property type="entry name" value="Rhodopsin 7-helix transmembrane proteins"/>
    <property type="match status" value="1"/>
</dbReference>
<evidence type="ECO:0000256" key="3">
    <source>
        <dbReference type="ARBA" id="ARBA00022692"/>
    </source>
</evidence>
<dbReference type="SUPFAM" id="SSF81321">
    <property type="entry name" value="Family A G protein-coupled receptor-like"/>
    <property type="match status" value="1"/>
</dbReference>
<dbReference type="InterPro" id="IPR000276">
    <property type="entry name" value="GPCR_Rhodpsn"/>
</dbReference>
<feature type="transmembrane region" description="Helical" evidence="6">
    <location>
        <begin position="23"/>
        <end position="40"/>
    </location>
</feature>
<evidence type="ECO:0000256" key="1">
    <source>
        <dbReference type="ARBA" id="ARBA00004370"/>
    </source>
</evidence>
<accession>A0A443RZQ6</accession>
<dbReference type="GO" id="GO:0016020">
    <property type="term" value="C:membrane"/>
    <property type="evidence" value="ECO:0007669"/>
    <property type="project" value="UniProtKB-SubCell"/>
</dbReference>
<proteinExistence type="inferred from homology"/>
<gene>
    <name evidence="8" type="ORF">B4U80_01526</name>
</gene>
<dbReference type="PANTHER" id="PTHR24244">
    <property type="entry name" value="NEUROPEPTIDE S RECEPTOR"/>
    <property type="match status" value="1"/>
</dbReference>
<keyword evidence="9" id="KW-1185">Reference proteome</keyword>
<reference evidence="8 9" key="1">
    <citation type="journal article" date="2018" name="Gigascience">
        <title>Genomes of trombidid mites reveal novel predicted allergens and laterally-transferred genes associated with secondary metabolism.</title>
        <authorList>
            <person name="Dong X."/>
            <person name="Chaisiri K."/>
            <person name="Xia D."/>
            <person name="Armstrong S.D."/>
            <person name="Fang Y."/>
            <person name="Donnelly M.J."/>
            <person name="Kadowaki T."/>
            <person name="McGarry J.W."/>
            <person name="Darby A.C."/>
            <person name="Makepeace B.L."/>
        </authorList>
    </citation>
    <scope>NUCLEOTIDE SEQUENCE [LARGE SCALE GENOMIC DNA]</scope>
    <source>
        <strain evidence="8">UoL-UT</strain>
    </source>
</reference>
<dbReference type="InterPro" id="IPR017452">
    <property type="entry name" value="GPCR_Rhodpsn_7TM"/>
</dbReference>
<dbReference type="VEuPathDB" id="VectorBase:LDEU011283"/>
<keyword evidence="4 6" id="KW-1133">Transmembrane helix</keyword>
<dbReference type="PROSITE" id="PS50262">
    <property type="entry name" value="G_PROTEIN_RECEP_F1_2"/>
    <property type="match status" value="1"/>
</dbReference>
<comment type="similarity">
    <text evidence="2">Belongs to the G-protein coupled receptor 1 family.</text>
</comment>
<evidence type="ECO:0000313" key="9">
    <source>
        <dbReference type="Proteomes" id="UP000288716"/>
    </source>
</evidence>
<dbReference type="EMBL" id="NCKV01015663">
    <property type="protein sequence ID" value="RWS20757.1"/>
    <property type="molecule type" value="Genomic_DNA"/>
</dbReference>
<protein>
    <submittedName>
        <fullName evidence="8">Cardioacceleratory peptide receptor-like protein</fullName>
    </submittedName>
</protein>
<comment type="caution">
    <text evidence="8">The sequence shown here is derived from an EMBL/GenBank/DDBJ whole genome shotgun (WGS) entry which is preliminary data.</text>
</comment>
<evidence type="ECO:0000256" key="2">
    <source>
        <dbReference type="ARBA" id="ARBA00010663"/>
    </source>
</evidence>
<evidence type="ECO:0000256" key="4">
    <source>
        <dbReference type="ARBA" id="ARBA00022989"/>
    </source>
</evidence>
<dbReference type="AlphaFoldDB" id="A0A443RZQ6"/>
<dbReference type="OrthoDB" id="5987909at2759"/>
<dbReference type="Pfam" id="PF00001">
    <property type="entry name" value="7tm_1"/>
    <property type="match status" value="1"/>
</dbReference>
<dbReference type="STRING" id="299467.A0A443RZQ6"/>
<evidence type="ECO:0000313" key="8">
    <source>
        <dbReference type="EMBL" id="RWS20757.1"/>
    </source>
</evidence>
<keyword evidence="3 6" id="KW-0812">Transmembrane</keyword>
<evidence type="ECO:0000256" key="5">
    <source>
        <dbReference type="ARBA" id="ARBA00023136"/>
    </source>
</evidence>
<keyword evidence="5 6" id="KW-0472">Membrane</keyword>
<dbReference type="PANTHER" id="PTHR24244:SF1">
    <property type="entry name" value="G-PROTEIN COUPLED RECEPTORS FAMILY 1 PROFILE DOMAIN-CONTAINING PROTEIN"/>
    <property type="match status" value="1"/>
</dbReference>
<comment type="subcellular location">
    <subcellularLocation>
        <location evidence="1">Membrane</location>
    </subcellularLocation>
</comment>
<keyword evidence="8" id="KW-0675">Receptor</keyword>
<dbReference type="Proteomes" id="UP000288716">
    <property type="component" value="Unassembled WGS sequence"/>
</dbReference>
<name>A0A443RZQ6_9ACAR</name>